<sequence length="354" mass="38608">MLLVSRDARGRESSVRELTQWLPPNERKWATGLSARDDEQERLVEMDEQLTEFVDYHATEMESLDVEPSQDFDGDEEACDLADQSSQYMQSCSWEDVTDVNEIQEDASEVFDDVIYAPQRTPVPNGSSSTSMSCRPHERRAFTCPSYLAKAKAIPEEDKVVDRRSGDGKGSLSDACCAGDATFTKATSGFPTSGVASVGGPSWQDGSDDATTAVRLSGSGTRPVVASEPQWEQRRSVKRDCSFLDNSRSCSVNGRQLLTTATATSATMDESCGGRVIELKDGCFDSSEGFQGGGAEAPRSHSSFQTDAIPAASSSLPGGTSWSMGFQPRLPRKRRRADQLTLDRFFQPRPSSTK</sequence>
<feature type="compositionally biased region" description="Polar residues" evidence="1">
    <location>
        <begin position="300"/>
        <end position="324"/>
    </location>
</feature>
<name>A0AAV0TAR6_HYABA</name>
<proteinExistence type="predicted"/>
<reference evidence="2" key="1">
    <citation type="submission" date="2022-12" db="EMBL/GenBank/DDBJ databases">
        <authorList>
            <person name="Webb A."/>
        </authorList>
    </citation>
    <scope>NUCLEOTIDE SEQUENCE</scope>
    <source>
        <strain evidence="2">Hp1</strain>
    </source>
</reference>
<comment type="caution">
    <text evidence="2">The sequence shown here is derived from an EMBL/GenBank/DDBJ whole genome shotgun (WGS) entry which is preliminary data.</text>
</comment>
<protein>
    <submittedName>
        <fullName evidence="2">Uncharacterized protein</fullName>
    </submittedName>
</protein>
<feature type="region of interest" description="Disordered" evidence="1">
    <location>
        <begin position="198"/>
        <end position="232"/>
    </location>
</feature>
<feature type="region of interest" description="Disordered" evidence="1">
    <location>
        <begin position="290"/>
        <end position="354"/>
    </location>
</feature>
<organism evidence="2 3">
    <name type="scientific">Hyaloperonospora brassicae</name>
    <name type="common">Brassica downy mildew</name>
    <name type="synonym">Peronospora brassicae</name>
    <dbReference type="NCBI Taxonomy" id="162125"/>
    <lineage>
        <taxon>Eukaryota</taxon>
        <taxon>Sar</taxon>
        <taxon>Stramenopiles</taxon>
        <taxon>Oomycota</taxon>
        <taxon>Peronosporomycetes</taxon>
        <taxon>Peronosporales</taxon>
        <taxon>Peronosporaceae</taxon>
        <taxon>Hyaloperonospora</taxon>
    </lineage>
</organism>
<keyword evidence="3" id="KW-1185">Reference proteome</keyword>
<evidence type="ECO:0000313" key="2">
    <source>
        <dbReference type="EMBL" id="CAI5717452.1"/>
    </source>
</evidence>
<dbReference type="EMBL" id="CANTFL010000174">
    <property type="protein sequence ID" value="CAI5717452.1"/>
    <property type="molecule type" value="Genomic_DNA"/>
</dbReference>
<dbReference type="Proteomes" id="UP001162031">
    <property type="component" value="Unassembled WGS sequence"/>
</dbReference>
<gene>
    <name evidence="2" type="ORF">HBR001_LOCUS1820</name>
</gene>
<dbReference type="AlphaFoldDB" id="A0AAV0TAR6"/>
<evidence type="ECO:0000256" key="1">
    <source>
        <dbReference type="SAM" id="MobiDB-lite"/>
    </source>
</evidence>
<accession>A0AAV0TAR6</accession>
<evidence type="ECO:0000313" key="3">
    <source>
        <dbReference type="Proteomes" id="UP001162031"/>
    </source>
</evidence>